<proteinExistence type="predicted"/>
<gene>
    <name evidence="1" type="ORF">SAMN05421507_14513</name>
</gene>
<accession>A0A1H0X7U7</accession>
<dbReference type="Proteomes" id="UP000199691">
    <property type="component" value="Unassembled WGS sequence"/>
</dbReference>
<reference evidence="2" key="1">
    <citation type="submission" date="2016-10" db="EMBL/GenBank/DDBJ databases">
        <authorList>
            <person name="Varghese N."/>
            <person name="Submissions S."/>
        </authorList>
    </citation>
    <scope>NUCLEOTIDE SEQUENCE [LARGE SCALE GENOMIC DNA]</scope>
    <source>
        <strain evidence="2">CGMCC 4.6609</strain>
    </source>
</reference>
<protein>
    <submittedName>
        <fullName evidence="1">Uncharacterized protein</fullName>
    </submittedName>
</protein>
<keyword evidence="2" id="KW-1185">Reference proteome</keyword>
<name>A0A1H0X7U7_9PSEU</name>
<dbReference type="STRING" id="641025.SAMN05421507_14513"/>
<evidence type="ECO:0000313" key="1">
    <source>
        <dbReference type="EMBL" id="SDP98919.1"/>
    </source>
</evidence>
<dbReference type="EMBL" id="FNIX01000045">
    <property type="protein sequence ID" value="SDP98919.1"/>
    <property type="molecule type" value="Genomic_DNA"/>
</dbReference>
<organism evidence="1 2">
    <name type="scientific">Lentzea jiangxiensis</name>
    <dbReference type="NCBI Taxonomy" id="641025"/>
    <lineage>
        <taxon>Bacteria</taxon>
        <taxon>Bacillati</taxon>
        <taxon>Actinomycetota</taxon>
        <taxon>Actinomycetes</taxon>
        <taxon>Pseudonocardiales</taxon>
        <taxon>Pseudonocardiaceae</taxon>
        <taxon>Lentzea</taxon>
    </lineage>
</organism>
<dbReference type="RefSeq" id="WP_143023111.1">
    <property type="nucleotide sequence ID" value="NZ_FNIX01000045.1"/>
</dbReference>
<evidence type="ECO:0000313" key="2">
    <source>
        <dbReference type="Proteomes" id="UP000199691"/>
    </source>
</evidence>
<dbReference type="OrthoDB" id="3687546at2"/>
<dbReference type="AlphaFoldDB" id="A0A1H0X7U7"/>
<sequence>MSAPVCLPTWGHTWVDLPVLRLPMPGEELIPCANGCYQLPIAITTPEDPVDRAVHRWFLGHHGAFLVWRFLSASLDRLIREPDSELVRLTALGYDAYSAMLAYSGSCSREVYEDVIRPMMVAFDPAFSGRWARDHEPLPGLLRRARTALGPVAAAPLTSASKANLLVHQEVMRKLVPDGHSLLRESGRARVATTDAERARFDEFFLVSRENVCVSRYRAHRAAVLSAIGHDLANHPLGPGCGATLGSKLRTFVSRL</sequence>